<sequence length="519" mass="56947">LTYEFLTREAAGQRGTPPMSSQEVFSFTRYHTVQFGGTLAQMFPALFGGLRPSSTLARNPTMLKVPAGLYNISSYLSTCAAFPRSVLTDLRRAGYRLAFVSSMKCTLGIVRSVRWDHMLPYLGDHQVTDNKNDSTGGMTGDFSCAGGGKSYIELMTTWILELLQGAVPGIAGEQPEDGRPLFLYAHFEAAHQGLERLSHLDELVRDHLLTVTRRHPDLTVIVASDHGSVTRVCDQRMPLMHVIMPGQLLNARPDIRAALSSNRDKVVSAWDIFATLRHLTRFRSVNPGDVAGFGALREKQGIERIVASPPQPFQEVTYIPLGDGFAPRSLFQEMNRSGGQGCVAAGIAPNMCAYQGGRTPIALFCQAWDDLSDTTKSLMGGAASFRARASLPWGPLQNTVCETVRLTVLEIVLGMFRQSTHVEGGPVGPDPSRACAWPTMRMLEFVAGDGLGHFSARLVLNEGDPPRVFHVSWDFESHRSRNIANLQISQVTRFKKYEVCTPPGVDPGYCVCKLPTLTT</sequence>
<accession>A0A813E027</accession>
<reference evidence="1" key="1">
    <citation type="submission" date="2021-02" db="EMBL/GenBank/DDBJ databases">
        <authorList>
            <person name="Dougan E. K."/>
            <person name="Rhodes N."/>
            <person name="Thang M."/>
            <person name="Chan C."/>
        </authorList>
    </citation>
    <scope>NUCLEOTIDE SEQUENCE</scope>
</reference>
<dbReference type="InterPro" id="IPR004245">
    <property type="entry name" value="DUF229"/>
</dbReference>
<feature type="non-terminal residue" evidence="1">
    <location>
        <position position="1"/>
    </location>
</feature>
<protein>
    <submittedName>
        <fullName evidence="1">Uncharacterized protein</fullName>
    </submittedName>
</protein>
<name>A0A813E027_POLGL</name>
<keyword evidence="2" id="KW-1185">Reference proteome</keyword>
<dbReference type="Proteomes" id="UP000654075">
    <property type="component" value="Unassembled WGS sequence"/>
</dbReference>
<dbReference type="Pfam" id="PF02995">
    <property type="entry name" value="DUF229"/>
    <property type="match status" value="1"/>
</dbReference>
<gene>
    <name evidence="1" type="ORF">PGLA1383_LOCUS11742</name>
</gene>
<dbReference type="Gene3D" id="3.40.720.10">
    <property type="entry name" value="Alkaline Phosphatase, subunit A"/>
    <property type="match status" value="1"/>
</dbReference>
<dbReference type="PANTHER" id="PTHR10974:SF1">
    <property type="entry name" value="FI08016P-RELATED"/>
    <property type="match status" value="1"/>
</dbReference>
<organism evidence="1 2">
    <name type="scientific">Polarella glacialis</name>
    <name type="common">Dinoflagellate</name>
    <dbReference type="NCBI Taxonomy" id="89957"/>
    <lineage>
        <taxon>Eukaryota</taxon>
        <taxon>Sar</taxon>
        <taxon>Alveolata</taxon>
        <taxon>Dinophyceae</taxon>
        <taxon>Suessiales</taxon>
        <taxon>Suessiaceae</taxon>
        <taxon>Polarella</taxon>
    </lineage>
</organism>
<dbReference type="AlphaFoldDB" id="A0A813E027"/>
<evidence type="ECO:0000313" key="2">
    <source>
        <dbReference type="Proteomes" id="UP000654075"/>
    </source>
</evidence>
<dbReference type="PANTHER" id="PTHR10974">
    <property type="entry name" value="FI08016P-RELATED"/>
    <property type="match status" value="1"/>
</dbReference>
<dbReference type="SUPFAM" id="SSF53649">
    <property type="entry name" value="Alkaline phosphatase-like"/>
    <property type="match status" value="1"/>
</dbReference>
<dbReference type="InterPro" id="IPR017850">
    <property type="entry name" value="Alkaline_phosphatase_core_sf"/>
</dbReference>
<evidence type="ECO:0000313" key="1">
    <source>
        <dbReference type="EMBL" id="CAE8593132.1"/>
    </source>
</evidence>
<dbReference type="EMBL" id="CAJNNV010006134">
    <property type="protein sequence ID" value="CAE8593132.1"/>
    <property type="molecule type" value="Genomic_DNA"/>
</dbReference>
<comment type="caution">
    <text evidence="1">The sequence shown here is derived from an EMBL/GenBank/DDBJ whole genome shotgun (WGS) entry which is preliminary data.</text>
</comment>
<proteinExistence type="predicted"/>
<dbReference type="OrthoDB" id="413313at2759"/>
<dbReference type="GO" id="GO:0005615">
    <property type="term" value="C:extracellular space"/>
    <property type="evidence" value="ECO:0007669"/>
    <property type="project" value="TreeGrafter"/>
</dbReference>